<proteinExistence type="predicted"/>
<evidence type="ECO:0000313" key="1">
    <source>
        <dbReference type="EMBL" id="MPN28289.1"/>
    </source>
</evidence>
<sequence length="88" mass="10577">MIAQRILPDDIFWQRMDRIQGDPFRFDIFPDLLRDVHCSNANRPALRHKVFTDFANVYHRPMIPVEVITCKQKILRHKIYLTFHITGE</sequence>
<reference evidence="1" key="1">
    <citation type="submission" date="2019-08" db="EMBL/GenBank/DDBJ databases">
        <authorList>
            <person name="Kucharzyk K."/>
            <person name="Murdoch R.W."/>
            <person name="Higgins S."/>
            <person name="Loffler F."/>
        </authorList>
    </citation>
    <scope>NUCLEOTIDE SEQUENCE</scope>
</reference>
<gene>
    <name evidence="1" type="ORF">SDC9_175730</name>
</gene>
<dbReference type="AlphaFoldDB" id="A0A645GQX2"/>
<accession>A0A645GQX2</accession>
<comment type="caution">
    <text evidence="1">The sequence shown here is derived from an EMBL/GenBank/DDBJ whole genome shotgun (WGS) entry which is preliminary data.</text>
</comment>
<organism evidence="1">
    <name type="scientific">bioreactor metagenome</name>
    <dbReference type="NCBI Taxonomy" id="1076179"/>
    <lineage>
        <taxon>unclassified sequences</taxon>
        <taxon>metagenomes</taxon>
        <taxon>ecological metagenomes</taxon>
    </lineage>
</organism>
<protein>
    <submittedName>
        <fullName evidence="1">Uncharacterized protein</fullName>
    </submittedName>
</protein>
<dbReference type="EMBL" id="VSSQ01078521">
    <property type="protein sequence ID" value="MPN28289.1"/>
    <property type="molecule type" value="Genomic_DNA"/>
</dbReference>
<name>A0A645GQX2_9ZZZZ</name>